<proteinExistence type="predicted"/>
<dbReference type="InterPro" id="IPR000835">
    <property type="entry name" value="HTH_MarR-typ"/>
</dbReference>
<evidence type="ECO:0000256" key="1">
    <source>
        <dbReference type="ARBA" id="ARBA00023015"/>
    </source>
</evidence>
<evidence type="ECO:0000259" key="4">
    <source>
        <dbReference type="PROSITE" id="PS50995"/>
    </source>
</evidence>
<comment type="caution">
    <text evidence="5">The sequence shown here is derived from an EMBL/GenBank/DDBJ whole genome shotgun (WGS) entry which is preliminary data.</text>
</comment>
<evidence type="ECO:0000313" key="6">
    <source>
        <dbReference type="Proteomes" id="UP001321453"/>
    </source>
</evidence>
<dbReference type="SMART" id="SM00347">
    <property type="entry name" value="HTH_MARR"/>
    <property type="match status" value="1"/>
</dbReference>
<dbReference type="PRINTS" id="PR00598">
    <property type="entry name" value="HTHMARR"/>
</dbReference>
<dbReference type="PROSITE" id="PS50995">
    <property type="entry name" value="HTH_MARR_2"/>
    <property type="match status" value="1"/>
</dbReference>
<dbReference type="PANTHER" id="PTHR33164">
    <property type="entry name" value="TRANSCRIPTIONAL REGULATOR, MARR FAMILY"/>
    <property type="match status" value="1"/>
</dbReference>
<evidence type="ECO:0000256" key="3">
    <source>
        <dbReference type="ARBA" id="ARBA00023163"/>
    </source>
</evidence>
<accession>A0ABT7S7P4</accession>
<gene>
    <name evidence="5" type="ORF">QRT05_09890</name>
</gene>
<evidence type="ECO:0000256" key="2">
    <source>
        <dbReference type="ARBA" id="ARBA00023125"/>
    </source>
</evidence>
<name>A0ABT7S7P4_9CELL</name>
<dbReference type="InterPro" id="IPR039422">
    <property type="entry name" value="MarR/SlyA-like"/>
</dbReference>
<dbReference type="InterPro" id="IPR036390">
    <property type="entry name" value="WH_DNA-bd_sf"/>
</dbReference>
<sequence length="151" mass="16039">MADRTALFIDLVRVETRLYNLVEARVRDRHPGVSLGQLQILRLIADVPGCRVSDIVADIDITVGAASKAVDRLEAAGYCRREAHPSDRRSSVLVLTEQGERELADAWPAVGAAVGGLLAGAVPPADLDHAARTLAQLRGALERAAAQGSRA</sequence>
<dbReference type="SUPFAM" id="SSF46785">
    <property type="entry name" value="Winged helix' DNA-binding domain"/>
    <property type="match status" value="1"/>
</dbReference>
<keyword evidence="1" id="KW-0805">Transcription regulation</keyword>
<dbReference type="InterPro" id="IPR036388">
    <property type="entry name" value="WH-like_DNA-bd_sf"/>
</dbReference>
<dbReference type="PANTHER" id="PTHR33164:SF94">
    <property type="entry name" value="TRANSCRIPTIONAL REGULATORY PROTEIN-RELATED"/>
    <property type="match status" value="1"/>
</dbReference>
<keyword evidence="2" id="KW-0238">DNA-binding</keyword>
<dbReference type="EMBL" id="JAUCGR010000002">
    <property type="protein sequence ID" value="MDM7831643.1"/>
    <property type="molecule type" value="Genomic_DNA"/>
</dbReference>
<keyword evidence="3" id="KW-0804">Transcription</keyword>
<dbReference type="PROSITE" id="PS01117">
    <property type="entry name" value="HTH_MARR_1"/>
    <property type="match status" value="1"/>
</dbReference>
<dbReference type="InterPro" id="IPR023187">
    <property type="entry name" value="Tscrpt_reg_MarR-type_CS"/>
</dbReference>
<protein>
    <submittedName>
        <fullName evidence="5">MarR family winged helix-turn-helix transcriptional regulator</fullName>
    </submittedName>
</protein>
<dbReference type="RefSeq" id="WP_289447029.1">
    <property type="nucleotide sequence ID" value="NZ_JAUCGR010000002.1"/>
</dbReference>
<organism evidence="5 6">
    <name type="scientific">Cellulomonas edaphi</name>
    <dbReference type="NCBI Taxonomy" id="3053468"/>
    <lineage>
        <taxon>Bacteria</taxon>
        <taxon>Bacillati</taxon>
        <taxon>Actinomycetota</taxon>
        <taxon>Actinomycetes</taxon>
        <taxon>Micrococcales</taxon>
        <taxon>Cellulomonadaceae</taxon>
        <taxon>Cellulomonas</taxon>
    </lineage>
</organism>
<reference evidence="5 6" key="1">
    <citation type="submission" date="2023-06" db="EMBL/GenBank/DDBJ databases">
        <title>Cellulomonas sp. MW9 Whole genome sequence.</title>
        <authorList>
            <person name="Park S."/>
        </authorList>
    </citation>
    <scope>NUCLEOTIDE SEQUENCE [LARGE SCALE GENOMIC DNA]</scope>
    <source>
        <strain evidence="5 6">MW9</strain>
    </source>
</reference>
<keyword evidence="6" id="KW-1185">Reference proteome</keyword>
<dbReference type="Pfam" id="PF01047">
    <property type="entry name" value="MarR"/>
    <property type="match status" value="1"/>
</dbReference>
<dbReference type="Gene3D" id="1.10.10.10">
    <property type="entry name" value="Winged helix-like DNA-binding domain superfamily/Winged helix DNA-binding domain"/>
    <property type="match status" value="1"/>
</dbReference>
<feature type="domain" description="HTH marR-type" evidence="4">
    <location>
        <begin position="4"/>
        <end position="146"/>
    </location>
</feature>
<dbReference type="Proteomes" id="UP001321453">
    <property type="component" value="Unassembled WGS sequence"/>
</dbReference>
<evidence type="ECO:0000313" key="5">
    <source>
        <dbReference type="EMBL" id="MDM7831643.1"/>
    </source>
</evidence>